<keyword evidence="3" id="KW-1185">Reference proteome</keyword>
<feature type="compositionally biased region" description="Low complexity" evidence="1">
    <location>
        <begin position="45"/>
        <end position="59"/>
    </location>
</feature>
<dbReference type="SMART" id="SM00710">
    <property type="entry name" value="PbH1"/>
    <property type="match status" value="5"/>
</dbReference>
<evidence type="ECO:0000313" key="2">
    <source>
        <dbReference type="EMBL" id="MBT0767707.1"/>
    </source>
</evidence>
<gene>
    <name evidence="2" type="ORF">KIH74_02145</name>
</gene>
<evidence type="ECO:0000313" key="3">
    <source>
        <dbReference type="Proteomes" id="UP001197247"/>
    </source>
</evidence>
<dbReference type="SUPFAM" id="SSF51126">
    <property type="entry name" value="Pectin lyase-like"/>
    <property type="match status" value="1"/>
</dbReference>
<dbReference type="EMBL" id="JAHBAY010000001">
    <property type="protein sequence ID" value="MBT0767707.1"/>
    <property type="molecule type" value="Genomic_DNA"/>
</dbReference>
<comment type="caution">
    <text evidence="2">The sequence shown here is derived from an EMBL/GenBank/DDBJ whole genome shotgun (WGS) entry which is preliminary data.</text>
</comment>
<name>A0ABS5T9G6_9ACTN</name>
<reference evidence="2 3" key="1">
    <citation type="submission" date="2021-05" db="EMBL/GenBank/DDBJ databases">
        <title>Kineosporia and Streptomyces sp. nov. two new marine actinobacteria isolated from Coral.</title>
        <authorList>
            <person name="Buangrab K."/>
            <person name="Sutthacheep M."/>
            <person name="Yeemin T."/>
            <person name="Harunari E."/>
            <person name="Igarashi Y."/>
            <person name="Kanchanasin P."/>
            <person name="Tanasupawat S."/>
            <person name="Phongsopitanun W."/>
        </authorList>
    </citation>
    <scope>NUCLEOTIDE SEQUENCE [LARGE SCALE GENOMIC DNA]</scope>
    <source>
        <strain evidence="2 3">J2-2</strain>
    </source>
</reference>
<evidence type="ECO:0000256" key="1">
    <source>
        <dbReference type="SAM" id="MobiDB-lite"/>
    </source>
</evidence>
<organism evidence="2 3">
    <name type="scientific">Kineosporia corallincola</name>
    <dbReference type="NCBI Taxonomy" id="2835133"/>
    <lineage>
        <taxon>Bacteria</taxon>
        <taxon>Bacillati</taxon>
        <taxon>Actinomycetota</taxon>
        <taxon>Actinomycetes</taxon>
        <taxon>Kineosporiales</taxon>
        <taxon>Kineosporiaceae</taxon>
        <taxon>Kineosporia</taxon>
    </lineage>
</organism>
<dbReference type="Proteomes" id="UP001197247">
    <property type="component" value="Unassembled WGS sequence"/>
</dbReference>
<sequence>MNAVNEPGRNRPLIAAAVLGLAVTFGAGWAVGHSGDSGNGTSQVATSAGPATPAPSGTGEETEMPSQTAEPGENPVQAGSVEAKLPSRNKWKKAPVKEFTCPDATVRVSTSDQLQQALDEARAGASIRIEDGLYTGEFSTTADGSAKKPIYLCGGRDAVLEAGAIKGGYTLHFDGASYWRVDGFTVRNGQKGVMVDAGRRIGLQNLLVEHIGDEAVHLRTGSTQNVVRGLTIRETGLRKPKYGEGVYIGTAESNWCEYTDCKPDPSNDNFVVGNTISEFTSEAVDIKEGTTGGVLAGNTFDGSGMTEGDSWVDVKGNGWLISGNTGVDSRADGYKVIEILDGWGWRNLFSANRSTVRGDGYAINVTKRRSDNVVLCNNTARAAGEGVTTVKCRK</sequence>
<dbReference type="InterPro" id="IPR012334">
    <property type="entry name" value="Pectin_lyas_fold"/>
</dbReference>
<feature type="region of interest" description="Disordered" evidence="1">
    <location>
        <begin position="33"/>
        <end position="89"/>
    </location>
</feature>
<dbReference type="Gene3D" id="2.160.20.10">
    <property type="entry name" value="Single-stranded right-handed beta-helix, Pectin lyase-like"/>
    <property type="match status" value="1"/>
</dbReference>
<evidence type="ECO:0008006" key="4">
    <source>
        <dbReference type="Google" id="ProtNLM"/>
    </source>
</evidence>
<dbReference type="InterPro" id="IPR006626">
    <property type="entry name" value="PbH1"/>
</dbReference>
<proteinExistence type="predicted"/>
<dbReference type="RefSeq" id="WP_214153862.1">
    <property type="nucleotide sequence ID" value="NZ_JAHBAY010000001.1"/>
</dbReference>
<dbReference type="InterPro" id="IPR011050">
    <property type="entry name" value="Pectin_lyase_fold/virulence"/>
</dbReference>
<protein>
    <recommendedName>
        <fullName evidence="4">Right handed beta helix domain-containing protein</fullName>
    </recommendedName>
</protein>
<accession>A0ABS5T9G6</accession>